<dbReference type="PANTHER" id="PTHR35526:SF3">
    <property type="entry name" value="ANTI-SIGMA-F FACTOR RSBW"/>
    <property type="match status" value="1"/>
</dbReference>
<keyword evidence="1" id="KW-0723">Serine/threonine-protein kinase</keyword>
<dbReference type="InterPro" id="IPR025847">
    <property type="entry name" value="MEDS_domain"/>
</dbReference>
<dbReference type="Pfam" id="PF14417">
    <property type="entry name" value="MEDS"/>
    <property type="match status" value="1"/>
</dbReference>
<dbReference type="InterPro" id="IPR036890">
    <property type="entry name" value="HATPase_C_sf"/>
</dbReference>
<gene>
    <name evidence="4" type="ORF">SAMN05660991_04300</name>
</gene>
<dbReference type="InterPro" id="IPR047718">
    <property type="entry name" value="RsbA-like_anti_sig"/>
</dbReference>
<dbReference type="RefSeq" id="WP_170861225.1">
    <property type="nucleotide sequence ID" value="NZ_FOEE01000019.1"/>
</dbReference>
<dbReference type="STRING" id="673521.SAMN05660991_04300"/>
<organism evidence="4 5">
    <name type="scientific">Trujillonella endophytica</name>
    <dbReference type="NCBI Taxonomy" id="673521"/>
    <lineage>
        <taxon>Bacteria</taxon>
        <taxon>Bacillati</taxon>
        <taxon>Actinomycetota</taxon>
        <taxon>Actinomycetes</taxon>
        <taxon>Geodermatophilales</taxon>
        <taxon>Geodermatophilaceae</taxon>
        <taxon>Trujillonella</taxon>
    </lineage>
</organism>
<name>A0A1H8WD59_9ACTN</name>
<evidence type="ECO:0000259" key="2">
    <source>
        <dbReference type="Pfam" id="PF13581"/>
    </source>
</evidence>
<evidence type="ECO:0000256" key="1">
    <source>
        <dbReference type="ARBA" id="ARBA00022527"/>
    </source>
</evidence>
<dbReference type="NCBIfam" id="NF041045">
    <property type="entry name" value="RsbA_anti_sig"/>
    <property type="match status" value="1"/>
</dbReference>
<dbReference type="Proteomes" id="UP000198960">
    <property type="component" value="Unassembled WGS sequence"/>
</dbReference>
<accession>A0A1H8WD59</accession>
<reference evidence="5" key="1">
    <citation type="submission" date="2016-10" db="EMBL/GenBank/DDBJ databases">
        <authorList>
            <person name="Varghese N."/>
            <person name="Submissions S."/>
        </authorList>
    </citation>
    <scope>NUCLEOTIDE SEQUENCE [LARGE SCALE GENOMIC DNA]</scope>
    <source>
        <strain evidence="5">DSM 45413</strain>
    </source>
</reference>
<evidence type="ECO:0000313" key="5">
    <source>
        <dbReference type="Proteomes" id="UP000198960"/>
    </source>
</evidence>
<keyword evidence="4" id="KW-0418">Kinase</keyword>
<dbReference type="GO" id="GO:0004674">
    <property type="term" value="F:protein serine/threonine kinase activity"/>
    <property type="evidence" value="ECO:0007669"/>
    <property type="project" value="UniProtKB-KW"/>
</dbReference>
<evidence type="ECO:0000313" key="4">
    <source>
        <dbReference type="EMBL" id="SEP25580.1"/>
    </source>
</evidence>
<dbReference type="PANTHER" id="PTHR35526">
    <property type="entry name" value="ANTI-SIGMA-F FACTOR RSBW-RELATED"/>
    <property type="match status" value="1"/>
</dbReference>
<proteinExistence type="predicted"/>
<dbReference type="AlphaFoldDB" id="A0A1H8WD59"/>
<keyword evidence="4" id="KW-0808">Transferase</keyword>
<feature type="domain" description="MEDS" evidence="3">
    <location>
        <begin position="28"/>
        <end position="173"/>
    </location>
</feature>
<dbReference type="InterPro" id="IPR003594">
    <property type="entry name" value="HATPase_dom"/>
</dbReference>
<protein>
    <submittedName>
        <fullName evidence="4">Anti-sigma regulatory factor (Ser/Thr protein kinase)</fullName>
    </submittedName>
</protein>
<dbReference type="Gene3D" id="3.30.565.10">
    <property type="entry name" value="Histidine kinase-like ATPase, C-terminal domain"/>
    <property type="match status" value="1"/>
</dbReference>
<sequence>MNRTAADGGAHAPRSAHAWPAADAGHGHAALLYADPAGMLAATTPFLQAGLDAGDLTVLALRPEMAELVGGALGERVGAVESDVRLCLLGARAPDAFTAVRRAVERSAATGNGRLRVVGEPGLGRPDVDAREAVRFEAAVNSVLAGAPVWALCLYDRQLLDETQVAQVVATHPQLAVGDALLDNPRFREPASVIRSLPVPRDPLERTPPVLAVDGATVLAELRSRLRVALVAAVADRALHEDLLLAVSEVAANAFRHGSPPVSARLWGDGRRLVCTITDSGRGFDDPLAGFRPAHGEDLGRGGMGLWLARKLWDSVDLIDGGRGLTVRMSTTLG</sequence>
<keyword evidence="5" id="KW-1185">Reference proteome</keyword>
<dbReference type="InterPro" id="IPR050267">
    <property type="entry name" value="Anti-sigma-factor_SerPK"/>
</dbReference>
<dbReference type="SUPFAM" id="SSF55874">
    <property type="entry name" value="ATPase domain of HSP90 chaperone/DNA topoisomerase II/histidine kinase"/>
    <property type="match status" value="1"/>
</dbReference>
<dbReference type="CDD" id="cd16936">
    <property type="entry name" value="HATPase_RsbW-like"/>
    <property type="match status" value="1"/>
</dbReference>
<dbReference type="Pfam" id="PF13581">
    <property type="entry name" value="HATPase_c_2"/>
    <property type="match status" value="1"/>
</dbReference>
<feature type="domain" description="Histidine kinase/HSP90-like ATPase" evidence="2">
    <location>
        <begin position="219"/>
        <end position="330"/>
    </location>
</feature>
<evidence type="ECO:0000259" key="3">
    <source>
        <dbReference type="Pfam" id="PF14417"/>
    </source>
</evidence>
<dbReference type="EMBL" id="FOEE01000019">
    <property type="protein sequence ID" value="SEP25580.1"/>
    <property type="molecule type" value="Genomic_DNA"/>
</dbReference>